<sequence>MRQTFIYCSCAFLVASSIPVLGQQADTEKIKSLFPNAPAVYSVKNEHLTIDVKNAALALSSSTMEEMLFITSEAAPYANKSIYFSGFEEIKDIEAYTLVPNKSKYKKFEVGSIETKDVLHRGIFYDDGKVKNLIFPNVQPGAITSLQYTQNMNEPRLLTPFYFSSYIPTVATQYSVSFPENVSVKWKLLGANTDKITFSETTANGKKTYTWKAENMPANLYEEDAPAIAYYAPHVMVYIHKAVISGKETTYLGDVSHLYDWYSTMLKNINKTDNTHIQNIVKEITRDCKTDKDKVRSIFQWVQSNIRYIAIEDGWGGFIPTDASEVYAKRYGDCKGMANLTREMLSQAGITSHLTWIGTRSLPYIYQEMPAPIADNHMIVSVELDKQTLFLDATDSYVPFGLPSSMIQGKEALIGLGEKKFKVMPVPVVEHTKNTSTDTIQLQIQNKALAGKGFMHLSGYKKTDFEYKYLSKAGTDMQKFLIQYLEKGNDKFYVTTSDIHGLHNLNSNIRIEYNFMLPDYIKTVGNSTYINMNLTKPLQKESIDVSKRIMDKEIEYQYVDSGVVELIIPDGFTIKHLPANVSLEGKDYGFTISYRLQGNKISMNKQLYIKTIMLKKEAFPQWNAMVAQLCKAYQDVLILTKQGV</sequence>
<gene>
    <name evidence="4" type="ORF">Q0590_24615</name>
</gene>
<accession>A0ABT8RBL0</accession>
<keyword evidence="1" id="KW-0732">Signal</keyword>
<dbReference type="EMBL" id="JAUKPO010000019">
    <property type="protein sequence ID" value="MDO1449482.1"/>
    <property type="molecule type" value="Genomic_DNA"/>
</dbReference>
<comment type="caution">
    <text evidence="4">The sequence shown here is derived from an EMBL/GenBank/DDBJ whole genome shotgun (WGS) entry which is preliminary data.</text>
</comment>
<evidence type="ECO:0000313" key="5">
    <source>
        <dbReference type="Proteomes" id="UP001168528"/>
    </source>
</evidence>
<reference evidence="4" key="1">
    <citation type="submission" date="2023-07" db="EMBL/GenBank/DDBJ databases">
        <title>The genome sequence of Rhodocytophaga aerolata KACC 12507.</title>
        <authorList>
            <person name="Zhang X."/>
        </authorList>
    </citation>
    <scope>NUCLEOTIDE SEQUENCE</scope>
    <source>
        <strain evidence="4">KACC 12507</strain>
    </source>
</reference>
<evidence type="ECO:0000256" key="1">
    <source>
        <dbReference type="SAM" id="SignalP"/>
    </source>
</evidence>
<keyword evidence="5" id="KW-1185">Reference proteome</keyword>
<dbReference type="Proteomes" id="UP001168528">
    <property type="component" value="Unassembled WGS sequence"/>
</dbReference>
<dbReference type="InterPro" id="IPR038765">
    <property type="entry name" value="Papain-like_cys_pep_sf"/>
</dbReference>
<dbReference type="RefSeq" id="WP_302040285.1">
    <property type="nucleotide sequence ID" value="NZ_JAUKPO010000019.1"/>
</dbReference>
<dbReference type="Pfam" id="PF12969">
    <property type="entry name" value="DUF3857"/>
    <property type="match status" value="1"/>
</dbReference>
<dbReference type="Pfam" id="PF01841">
    <property type="entry name" value="Transglut_core"/>
    <property type="match status" value="1"/>
</dbReference>
<name>A0ABT8RBL0_9BACT</name>
<feature type="chain" id="PRO_5045726197" evidence="1">
    <location>
        <begin position="23"/>
        <end position="644"/>
    </location>
</feature>
<feature type="domain" description="Transglutaminase-like" evidence="2">
    <location>
        <begin position="279"/>
        <end position="355"/>
    </location>
</feature>
<evidence type="ECO:0000259" key="3">
    <source>
        <dbReference type="Pfam" id="PF12969"/>
    </source>
</evidence>
<protein>
    <submittedName>
        <fullName evidence="4">DUF3857 domain-containing protein</fullName>
    </submittedName>
</protein>
<dbReference type="SUPFAM" id="SSF54001">
    <property type="entry name" value="Cysteine proteinases"/>
    <property type="match status" value="1"/>
</dbReference>
<dbReference type="Gene3D" id="2.60.40.3140">
    <property type="match status" value="1"/>
</dbReference>
<evidence type="ECO:0000313" key="4">
    <source>
        <dbReference type="EMBL" id="MDO1449482.1"/>
    </source>
</evidence>
<feature type="domain" description="DUF3857" evidence="3">
    <location>
        <begin position="71"/>
        <end position="218"/>
    </location>
</feature>
<proteinExistence type="predicted"/>
<dbReference type="Gene3D" id="2.60.120.1130">
    <property type="match status" value="1"/>
</dbReference>
<organism evidence="4 5">
    <name type="scientific">Rhodocytophaga aerolata</name>
    <dbReference type="NCBI Taxonomy" id="455078"/>
    <lineage>
        <taxon>Bacteria</taxon>
        <taxon>Pseudomonadati</taxon>
        <taxon>Bacteroidota</taxon>
        <taxon>Cytophagia</taxon>
        <taxon>Cytophagales</taxon>
        <taxon>Rhodocytophagaceae</taxon>
        <taxon>Rhodocytophaga</taxon>
    </lineage>
</organism>
<feature type="signal peptide" evidence="1">
    <location>
        <begin position="1"/>
        <end position="22"/>
    </location>
</feature>
<dbReference type="InterPro" id="IPR002931">
    <property type="entry name" value="Transglutaminase-like"/>
</dbReference>
<dbReference type="InterPro" id="IPR024618">
    <property type="entry name" value="DUF3857"/>
</dbReference>
<dbReference type="Gene3D" id="3.10.620.30">
    <property type="match status" value="1"/>
</dbReference>
<evidence type="ECO:0000259" key="2">
    <source>
        <dbReference type="Pfam" id="PF01841"/>
    </source>
</evidence>